<evidence type="ECO:0000313" key="1">
    <source>
        <dbReference type="EMBL" id="KAK4886718.1"/>
    </source>
</evidence>
<gene>
    <name evidence="1" type="ORF">RN001_002989</name>
</gene>
<dbReference type="AlphaFoldDB" id="A0AAN7PHZ6"/>
<organism evidence="1 2">
    <name type="scientific">Aquatica leii</name>
    <dbReference type="NCBI Taxonomy" id="1421715"/>
    <lineage>
        <taxon>Eukaryota</taxon>
        <taxon>Metazoa</taxon>
        <taxon>Ecdysozoa</taxon>
        <taxon>Arthropoda</taxon>
        <taxon>Hexapoda</taxon>
        <taxon>Insecta</taxon>
        <taxon>Pterygota</taxon>
        <taxon>Neoptera</taxon>
        <taxon>Endopterygota</taxon>
        <taxon>Coleoptera</taxon>
        <taxon>Polyphaga</taxon>
        <taxon>Elateriformia</taxon>
        <taxon>Elateroidea</taxon>
        <taxon>Lampyridae</taxon>
        <taxon>Luciolinae</taxon>
        <taxon>Aquatica</taxon>
    </lineage>
</organism>
<dbReference type="EMBL" id="JARPUR010000001">
    <property type="protein sequence ID" value="KAK4886718.1"/>
    <property type="molecule type" value="Genomic_DNA"/>
</dbReference>
<proteinExistence type="predicted"/>
<keyword evidence="2" id="KW-1185">Reference proteome</keyword>
<dbReference type="Proteomes" id="UP001353858">
    <property type="component" value="Unassembled WGS sequence"/>
</dbReference>
<comment type="caution">
    <text evidence="1">The sequence shown here is derived from an EMBL/GenBank/DDBJ whole genome shotgun (WGS) entry which is preliminary data.</text>
</comment>
<accession>A0AAN7PHZ6</accession>
<reference evidence="2" key="1">
    <citation type="submission" date="2023-01" db="EMBL/GenBank/DDBJ databases">
        <title>Key to firefly adult light organ development and bioluminescence: homeobox transcription factors regulate luciferase expression and transportation to peroxisome.</title>
        <authorList>
            <person name="Fu X."/>
        </authorList>
    </citation>
    <scope>NUCLEOTIDE SEQUENCE [LARGE SCALE GENOMIC DNA]</scope>
</reference>
<sequence length="145" mass="16249">MCEASTSTPAKKRHVLSEDAREIVWNIYNFFKNSNSQGNLLNTVVQATGVSKSTVVRILKQGRAIDCSEQSSYMVSTPTPKTSSKSSVDNCSEQIIRRIIYNFHIIEKQKPTIAAIYNLIKDDDSIGFLGKKSSLRTLLIKMGFR</sequence>
<name>A0AAN7PHZ6_9COLE</name>
<protein>
    <submittedName>
        <fullName evidence="1">Uncharacterized protein</fullName>
    </submittedName>
</protein>
<evidence type="ECO:0000313" key="2">
    <source>
        <dbReference type="Proteomes" id="UP001353858"/>
    </source>
</evidence>